<sequence>MGMKVITDPFDQAILNFFKELMRASLIGGNYCFAAVNLHGIIRSAMVLTPKKTFLKALEFWPDNQPIYIYWLDWSVWENKTELPTVLRRDIVLVTDQLCEVDSVAMIGLN</sequence>
<comment type="caution">
    <text evidence="1">The sequence shown here is derived from an EMBL/GenBank/DDBJ whole genome shotgun (WGS) entry which is preliminary data.</text>
</comment>
<dbReference type="Proteomes" id="UP000178122">
    <property type="component" value="Unassembled WGS sequence"/>
</dbReference>
<evidence type="ECO:0000313" key="1">
    <source>
        <dbReference type="EMBL" id="OGY54284.1"/>
    </source>
</evidence>
<protein>
    <submittedName>
        <fullName evidence="1">Uncharacterized protein</fullName>
    </submittedName>
</protein>
<name>A0A1G1YPP9_9BACT</name>
<proteinExistence type="predicted"/>
<evidence type="ECO:0000313" key="2">
    <source>
        <dbReference type="Proteomes" id="UP000178122"/>
    </source>
</evidence>
<dbReference type="AlphaFoldDB" id="A0A1G1YPP9"/>
<gene>
    <name evidence="1" type="ORF">A2912_04575</name>
</gene>
<organism evidence="1 2">
    <name type="scientific">Candidatus Buchananbacteria bacterium RIFCSPLOWO2_01_FULL_40_23b</name>
    <dbReference type="NCBI Taxonomy" id="1797544"/>
    <lineage>
        <taxon>Bacteria</taxon>
        <taxon>Candidatus Buchananiibacteriota</taxon>
    </lineage>
</organism>
<reference evidence="1 2" key="1">
    <citation type="journal article" date="2016" name="Nat. Commun.">
        <title>Thousands of microbial genomes shed light on interconnected biogeochemical processes in an aquifer system.</title>
        <authorList>
            <person name="Anantharaman K."/>
            <person name="Brown C.T."/>
            <person name="Hug L.A."/>
            <person name="Sharon I."/>
            <person name="Castelle C.J."/>
            <person name="Probst A.J."/>
            <person name="Thomas B.C."/>
            <person name="Singh A."/>
            <person name="Wilkins M.J."/>
            <person name="Karaoz U."/>
            <person name="Brodie E.L."/>
            <person name="Williams K.H."/>
            <person name="Hubbard S.S."/>
            <person name="Banfield J.F."/>
        </authorList>
    </citation>
    <scope>NUCLEOTIDE SEQUENCE [LARGE SCALE GENOMIC DNA]</scope>
</reference>
<dbReference type="EMBL" id="MHIN01000033">
    <property type="protein sequence ID" value="OGY54284.1"/>
    <property type="molecule type" value="Genomic_DNA"/>
</dbReference>
<accession>A0A1G1YPP9</accession>